<evidence type="ECO:0000259" key="2">
    <source>
        <dbReference type="Pfam" id="PF13349"/>
    </source>
</evidence>
<evidence type="ECO:0000313" key="3">
    <source>
        <dbReference type="EMBL" id="PAP77956.1"/>
    </source>
</evidence>
<dbReference type="Proteomes" id="UP000216339">
    <property type="component" value="Unassembled WGS sequence"/>
</dbReference>
<sequence>MSRPRAQRALLTLFGLLLVAVAATSIRPAVRSSGPIEHRVAHVDERKVEVAVRSVSSRDVLFDESFRVREGGELTVDLGSESVTVRTVRGDRARVIVEGDGRDAEVEFERRRFSARADGADLVVRTDPPRRRWSMTRTDARFRVTVEIPRRYSADIDLGSGSVDVASLMGDLRVDVGSGSVRVEDVEGDEISLDTGSGSVRAQTLRGDVRIDTGSGSVSVDRVYGPLSVDTGSGSVSVGEVDGETHIDTGSGGVSMTLRSAAASRVSTGSGSVELRLPRGAGFDVDLDGGSVRIDEALGFSGHRERDEARGRLGRGGPMLSVGTGSGTIRLVTG</sequence>
<gene>
    <name evidence="3" type="ORF">BSZ37_16675</name>
</gene>
<dbReference type="PANTHER" id="PTHR34094">
    <property type="match status" value="1"/>
</dbReference>
<name>A0A271J357_9BACT</name>
<dbReference type="AlphaFoldDB" id="A0A271J357"/>
<feature type="domain" description="DUF4097" evidence="2">
    <location>
        <begin position="73"/>
        <end position="330"/>
    </location>
</feature>
<dbReference type="OrthoDB" id="1523836at2"/>
<feature type="region of interest" description="Disordered" evidence="1">
    <location>
        <begin position="305"/>
        <end position="327"/>
    </location>
</feature>
<dbReference type="RefSeq" id="WP_095511623.1">
    <property type="nucleotide sequence ID" value="NZ_MQWD01000001.1"/>
</dbReference>
<protein>
    <recommendedName>
        <fullName evidence="2">DUF4097 domain-containing protein</fullName>
    </recommendedName>
</protein>
<dbReference type="Pfam" id="PF13349">
    <property type="entry name" value="DUF4097"/>
    <property type="match status" value="1"/>
</dbReference>
<evidence type="ECO:0000256" key="1">
    <source>
        <dbReference type="SAM" id="MobiDB-lite"/>
    </source>
</evidence>
<evidence type="ECO:0000313" key="4">
    <source>
        <dbReference type="Proteomes" id="UP000216339"/>
    </source>
</evidence>
<proteinExistence type="predicted"/>
<reference evidence="3 4" key="1">
    <citation type="submission" date="2016-11" db="EMBL/GenBank/DDBJ databases">
        <title>Study of marine rhodopsin-containing bacteria.</title>
        <authorList>
            <person name="Yoshizawa S."/>
            <person name="Kumagai Y."/>
            <person name="Kogure K."/>
        </authorList>
    </citation>
    <scope>NUCLEOTIDE SEQUENCE [LARGE SCALE GENOMIC DNA]</scope>
    <source>
        <strain evidence="3 4">SAORIC-28</strain>
    </source>
</reference>
<comment type="caution">
    <text evidence="3">The sequence shown here is derived from an EMBL/GenBank/DDBJ whole genome shotgun (WGS) entry which is preliminary data.</text>
</comment>
<organism evidence="3 4">
    <name type="scientific">Rubrivirga marina</name>
    <dbReference type="NCBI Taxonomy" id="1196024"/>
    <lineage>
        <taxon>Bacteria</taxon>
        <taxon>Pseudomonadati</taxon>
        <taxon>Rhodothermota</taxon>
        <taxon>Rhodothermia</taxon>
        <taxon>Rhodothermales</taxon>
        <taxon>Rubricoccaceae</taxon>
        <taxon>Rubrivirga</taxon>
    </lineage>
</organism>
<dbReference type="InterPro" id="IPR025164">
    <property type="entry name" value="Toastrack_DUF4097"/>
</dbReference>
<dbReference type="EMBL" id="MQWD01000001">
    <property type="protein sequence ID" value="PAP77956.1"/>
    <property type="molecule type" value="Genomic_DNA"/>
</dbReference>
<keyword evidence="4" id="KW-1185">Reference proteome</keyword>
<dbReference type="PANTHER" id="PTHR34094:SF1">
    <property type="entry name" value="PROTEIN FAM185A"/>
    <property type="match status" value="1"/>
</dbReference>
<accession>A0A271J357</accession>